<keyword evidence="5" id="KW-0336">GPI-anchor</keyword>
<keyword evidence="12" id="KW-1185">Reference proteome</keyword>
<comment type="subcellular location">
    <subcellularLocation>
        <location evidence="1">Membrane</location>
        <topology evidence="1">Lipid-anchor</topology>
        <topology evidence="1">GPI-anchor</topology>
    </subcellularLocation>
    <subcellularLocation>
        <location evidence="2">Secreted</location>
    </subcellularLocation>
</comment>
<evidence type="ECO:0000256" key="9">
    <source>
        <dbReference type="SAM" id="SignalP"/>
    </source>
</evidence>
<gene>
    <name evidence="11" type="ORF">ANIA_10318</name>
</gene>
<dbReference type="GeneID" id="74896335"/>
<feature type="domain" description="CFEM" evidence="10">
    <location>
        <begin position="28"/>
        <end position="93"/>
    </location>
</feature>
<evidence type="ECO:0000256" key="2">
    <source>
        <dbReference type="ARBA" id="ARBA00004613"/>
    </source>
</evidence>
<keyword evidence="6 9" id="KW-0732">Signal</keyword>
<accession>C8VPL8</accession>
<protein>
    <recommendedName>
        <fullName evidence="10">CFEM domain-containing protein</fullName>
    </recommendedName>
</protein>
<evidence type="ECO:0000259" key="10">
    <source>
        <dbReference type="Pfam" id="PF05730"/>
    </source>
</evidence>
<evidence type="ECO:0000256" key="6">
    <source>
        <dbReference type="ARBA" id="ARBA00022729"/>
    </source>
</evidence>
<dbReference type="AlphaFoldDB" id="C8VPL8"/>
<dbReference type="VEuPathDB" id="FungiDB:AN10318"/>
<dbReference type="HOGENOM" id="CLU_1938135_0_0_1"/>
<keyword evidence="7" id="KW-1015">Disulfide bond</keyword>
<evidence type="ECO:0000256" key="3">
    <source>
        <dbReference type="ARBA" id="ARBA00010031"/>
    </source>
</evidence>
<dbReference type="Pfam" id="PF05730">
    <property type="entry name" value="CFEM"/>
    <property type="match status" value="1"/>
</dbReference>
<evidence type="ECO:0000313" key="12">
    <source>
        <dbReference type="Proteomes" id="UP000000560"/>
    </source>
</evidence>
<keyword evidence="8" id="KW-0449">Lipoprotein</keyword>
<feature type="chain" id="PRO_5002993643" description="CFEM domain-containing protein" evidence="9">
    <location>
        <begin position="20"/>
        <end position="130"/>
    </location>
</feature>
<dbReference type="InterPro" id="IPR008427">
    <property type="entry name" value="Extracellular_membr_CFEM_dom"/>
</dbReference>
<evidence type="ECO:0000256" key="1">
    <source>
        <dbReference type="ARBA" id="ARBA00004589"/>
    </source>
</evidence>
<dbReference type="OrthoDB" id="4503462at2759"/>
<reference evidence="12" key="2">
    <citation type="journal article" date="2009" name="Fungal Genet. Biol.">
        <title>The 2008 update of the Aspergillus nidulans genome annotation: a community effort.</title>
        <authorList>
            <person name="Wortman J.R."/>
            <person name="Gilsenan J.M."/>
            <person name="Joardar V."/>
            <person name="Deegan J."/>
            <person name="Clutterbuck J."/>
            <person name="Andersen M.R."/>
            <person name="Archer D."/>
            <person name="Bencina M."/>
            <person name="Braus G."/>
            <person name="Coutinho P."/>
            <person name="von Dohren H."/>
            <person name="Doonan J."/>
            <person name="Driessen A.J."/>
            <person name="Durek P."/>
            <person name="Espeso E."/>
            <person name="Fekete E."/>
            <person name="Flipphi M."/>
            <person name="Estrada C.G."/>
            <person name="Geysens S."/>
            <person name="Goldman G."/>
            <person name="de Groot P.W."/>
            <person name="Hansen K."/>
            <person name="Harris S.D."/>
            <person name="Heinekamp T."/>
            <person name="Helmstaedt K."/>
            <person name="Henrissat B."/>
            <person name="Hofmann G."/>
            <person name="Homan T."/>
            <person name="Horio T."/>
            <person name="Horiuchi H."/>
            <person name="James S."/>
            <person name="Jones M."/>
            <person name="Karaffa L."/>
            <person name="Karanyi Z."/>
            <person name="Kato M."/>
            <person name="Keller N."/>
            <person name="Kelly D.E."/>
            <person name="Kiel J.A."/>
            <person name="Kim J.M."/>
            <person name="van der Klei I.J."/>
            <person name="Klis F.M."/>
            <person name="Kovalchuk A."/>
            <person name="Krasevec N."/>
            <person name="Kubicek C.P."/>
            <person name="Liu B."/>
            <person name="Maccabe A."/>
            <person name="Meyer V."/>
            <person name="Mirabito P."/>
            <person name="Miskei M."/>
            <person name="Mos M."/>
            <person name="Mullins J."/>
            <person name="Nelson D.R."/>
            <person name="Nielsen J."/>
            <person name="Oakley B.R."/>
            <person name="Osmani S.A."/>
            <person name="Pakula T."/>
            <person name="Paszewski A."/>
            <person name="Paulsen I."/>
            <person name="Pilsyk S."/>
            <person name="Pocsi I."/>
            <person name="Punt P.J."/>
            <person name="Ram A.F."/>
            <person name="Ren Q."/>
            <person name="Robellet X."/>
            <person name="Robson G."/>
            <person name="Seiboth B."/>
            <person name="van Solingen P."/>
            <person name="Specht T."/>
            <person name="Sun J."/>
            <person name="Taheri-Talesh N."/>
            <person name="Takeshita N."/>
            <person name="Ussery D."/>
            <person name="vanKuyk P.A."/>
            <person name="Visser H."/>
            <person name="van de Vondervoort P.J."/>
            <person name="de Vries R.P."/>
            <person name="Walton J."/>
            <person name="Xiang X."/>
            <person name="Xiong Y."/>
            <person name="Zeng A.P."/>
            <person name="Brandt B.W."/>
            <person name="Cornell M.J."/>
            <person name="van den Hondel C.A."/>
            <person name="Visser J."/>
            <person name="Oliver S.G."/>
            <person name="Turner G."/>
        </authorList>
    </citation>
    <scope>GENOME REANNOTATION</scope>
    <source>
        <strain evidence="12">FGSC A4 / ATCC 38163 / CBS 112.46 / NRRL 194 / M139</strain>
    </source>
</reference>
<evidence type="ECO:0000313" key="11">
    <source>
        <dbReference type="EMBL" id="CBF87048.1"/>
    </source>
</evidence>
<evidence type="ECO:0000256" key="7">
    <source>
        <dbReference type="ARBA" id="ARBA00023157"/>
    </source>
</evidence>
<keyword evidence="4" id="KW-0964">Secreted</keyword>
<dbReference type="RefSeq" id="XP_050468921.1">
    <property type="nucleotide sequence ID" value="XM_050613079.1"/>
</dbReference>
<dbReference type="EMBL" id="BN001307">
    <property type="protein sequence ID" value="CBF87048.1"/>
    <property type="molecule type" value="Genomic_DNA"/>
</dbReference>
<name>C8VPL8_EMENI</name>
<dbReference type="GO" id="GO:0098552">
    <property type="term" value="C:side of membrane"/>
    <property type="evidence" value="ECO:0007669"/>
    <property type="project" value="UniProtKB-KW"/>
</dbReference>
<evidence type="ECO:0000256" key="8">
    <source>
        <dbReference type="ARBA" id="ARBA00023288"/>
    </source>
</evidence>
<reference evidence="12" key="1">
    <citation type="journal article" date="2005" name="Nature">
        <title>Sequencing of Aspergillus nidulans and comparative analysis with A. fumigatus and A. oryzae.</title>
        <authorList>
            <person name="Galagan J.E."/>
            <person name="Calvo S.E."/>
            <person name="Cuomo C."/>
            <person name="Ma L.J."/>
            <person name="Wortman J.R."/>
            <person name="Batzoglou S."/>
            <person name="Lee S.I."/>
            <person name="Basturkmen M."/>
            <person name="Spevak C.C."/>
            <person name="Clutterbuck J."/>
            <person name="Kapitonov V."/>
            <person name="Jurka J."/>
            <person name="Scazzocchio C."/>
            <person name="Farman M."/>
            <person name="Butler J."/>
            <person name="Purcell S."/>
            <person name="Harris S."/>
            <person name="Braus G.H."/>
            <person name="Draht O."/>
            <person name="Busch S."/>
            <person name="D'Enfert C."/>
            <person name="Bouchier C."/>
            <person name="Goldman G.H."/>
            <person name="Bell-Pedersen D."/>
            <person name="Griffiths-Jones S."/>
            <person name="Doonan J.H."/>
            <person name="Yu J."/>
            <person name="Vienken K."/>
            <person name="Pain A."/>
            <person name="Freitag M."/>
            <person name="Selker E.U."/>
            <person name="Archer D.B."/>
            <person name="Penalva M.A."/>
            <person name="Oakley B.R."/>
            <person name="Momany M."/>
            <person name="Tanaka T."/>
            <person name="Kumagai T."/>
            <person name="Asai K."/>
            <person name="Machida M."/>
            <person name="Nierman W.C."/>
            <person name="Denning D.W."/>
            <person name="Caddick M."/>
            <person name="Hynes M."/>
            <person name="Paoletti M."/>
            <person name="Fischer R."/>
            <person name="Miller B."/>
            <person name="Dyer P."/>
            <person name="Sachs M.S."/>
            <person name="Osmani S.A."/>
            <person name="Birren B.W."/>
        </authorList>
    </citation>
    <scope>NUCLEOTIDE SEQUENCE [LARGE SCALE GENOMIC DNA]</scope>
    <source>
        <strain evidence="12">FGSC A4 / ATCC 38163 / CBS 112.46 / NRRL 194 / M139</strain>
    </source>
</reference>
<keyword evidence="5" id="KW-0472">Membrane</keyword>
<organism evidence="11 12">
    <name type="scientific">Emericella nidulans (strain FGSC A4 / ATCC 38163 / CBS 112.46 / NRRL 194 / M139)</name>
    <name type="common">Aspergillus nidulans</name>
    <dbReference type="NCBI Taxonomy" id="227321"/>
    <lineage>
        <taxon>Eukaryota</taxon>
        <taxon>Fungi</taxon>
        <taxon>Dikarya</taxon>
        <taxon>Ascomycota</taxon>
        <taxon>Pezizomycotina</taxon>
        <taxon>Eurotiomycetes</taxon>
        <taxon>Eurotiomycetidae</taxon>
        <taxon>Eurotiales</taxon>
        <taxon>Aspergillaceae</taxon>
        <taxon>Aspergillus</taxon>
        <taxon>Aspergillus subgen. Nidulantes</taxon>
    </lineage>
</organism>
<feature type="signal peptide" evidence="9">
    <location>
        <begin position="1"/>
        <end position="19"/>
    </location>
</feature>
<dbReference type="KEGG" id="ani:ANIA_10318"/>
<dbReference type="GO" id="GO:0005576">
    <property type="term" value="C:extracellular region"/>
    <property type="evidence" value="ECO:0007669"/>
    <property type="project" value="UniProtKB-SubCell"/>
</dbReference>
<evidence type="ECO:0000256" key="5">
    <source>
        <dbReference type="ARBA" id="ARBA00022622"/>
    </source>
</evidence>
<dbReference type="Proteomes" id="UP000000560">
    <property type="component" value="Chromosome VII"/>
</dbReference>
<keyword evidence="5" id="KW-0325">Glycoprotein</keyword>
<evidence type="ECO:0000256" key="4">
    <source>
        <dbReference type="ARBA" id="ARBA00022525"/>
    </source>
</evidence>
<comment type="similarity">
    <text evidence="3">Belongs to the RBT5 family.</text>
</comment>
<sequence length="130" mass="13424">MRFLVPLALLGATATTVVAETPQDLIQNSIPACMQSCFTDAIEKLTGCDLSDTDCVCKAGIPDSETISTSRDSLTSCVKDSNCTASEAQQIADLDVNSLMSQSSDVCSGAVTVSANVVLAAGAMAFAFLF</sequence>
<dbReference type="InParanoid" id="C8VPL8"/>
<proteinExistence type="inferred from homology"/>